<comment type="caution">
    <text evidence="2">The sequence shown here is derived from an EMBL/GenBank/DDBJ whole genome shotgun (WGS) entry which is preliminary data.</text>
</comment>
<keyword evidence="2" id="KW-0238">DNA-binding</keyword>
<organism evidence="2 3">
    <name type="scientific">Serratia marcescens</name>
    <dbReference type="NCBI Taxonomy" id="615"/>
    <lineage>
        <taxon>Bacteria</taxon>
        <taxon>Pseudomonadati</taxon>
        <taxon>Pseudomonadota</taxon>
        <taxon>Gammaproteobacteria</taxon>
        <taxon>Enterobacterales</taxon>
        <taxon>Yersiniaceae</taxon>
        <taxon>Serratia</taxon>
    </lineage>
</organism>
<dbReference type="SUPFAM" id="SSF47413">
    <property type="entry name" value="lambda repressor-like DNA-binding domains"/>
    <property type="match status" value="1"/>
</dbReference>
<evidence type="ECO:0000313" key="2">
    <source>
        <dbReference type="EMBL" id="TXE28296.1"/>
    </source>
</evidence>
<dbReference type="InterPro" id="IPR014057">
    <property type="entry name" value="HI1420"/>
</dbReference>
<dbReference type="RefSeq" id="WP_147882522.1">
    <property type="nucleotide sequence ID" value="NZ_VOUQ01000015.1"/>
</dbReference>
<dbReference type="CDD" id="cd00093">
    <property type="entry name" value="HTH_XRE"/>
    <property type="match status" value="1"/>
</dbReference>
<dbReference type="EMBL" id="VOUQ01000015">
    <property type="protein sequence ID" value="TXE28296.1"/>
    <property type="molecule type" value="Genomic_DNA"/>
</dbReference>
<sequence>MTVTAKKTATGDVAAAEYAPAADRDKLMIEKLRADPEYADIYLKTALEEINEPGGLGGFLIALRRVLEARGGITEAAKKSGLARQSIYRALSENGNPTLSTLAQLAAVAGLQLTFSKMQH</sequence>
<dbReference type="PROSITE" id="PS50943">
    <property type="entry name" value="HTH_CROC1"/>
    <property type="match status" value="1"/>
</dbReference>
<proteinExistence type="predicted"/>
<dbReference type="AlphaFoldDB" id="A0A5C7C091"/>
<reference evidence="2 3" key="1">
    <citation type="submission" date="2019-07" db="EMBL/GenBank/DDBJ databases">
        <title>Serratia strains were isolated from fresh produce.</title>
        <authorList>
            <person name="Cho G.-S."/>
            <person name="Stein M."/>
            <person name="Lee W."/>
            <person name="Suh S.H."/>
            <person name="Franz C.M.A.P."/>
        </authorList>
    </citation>
    <scope>NUCLEOTIDE SEQUENCE [LARGE SCALE GENOMIC DNA]</scope>
    <source>
        <strain evidence="2 3">S16</strain>
    </source>
</reference>
<accession>A0A5C7C091</accession>
<gene>
    <name evidence="2" type="ORF">FOT62_21225</name>
</gene>
<dbReference type="InterPro" id="IPR010982">
    <property type="entry name" value="Lambda_DNA-bd_dom_sf"/>
</dbReference>
<dbReference type="Gene3D" id="1.10.260.40">
    <property type="entry name" value="lambda repressor-like DNA-binding domains"/>
    <property type="match status" value="1"/>
</dbReference>
<feature type="domain" description="HTH cro/C1-type" evidence="1">
    <location>
        <begin position="63"/>
        <end position="116"/>
    </location>
</feature>
<protein>
    <submittedName>
        <fullName evidence="2">DNA-binding protein</fullName>
    </submittedName>
</protein>
<dbReference type="PANTHER" id="PTHR40275">
    <property type="entry name" value="SSL7038 PROTEIN"/>
    <property type="match status" value="1"/>
</dbReference>
<dbReference type="PANTHER" id="PTHR40275:SF1">
    <property type="entry name" value="SSL7038 PROTEIN"/>
    <property type="match status" value="1"/>
</dbReference>
<dbReference type="InterPro" id="IPR001387">
    <property type="entry name" value="Cro/C1-type_HTH"/>
</dbReference>
<dbReference type="Proteomes" id="UP000321126">
    <property type="component" value="Unassembled WGS sequence"/>
</dbReference>
<evidence type="ECO:0000313" key="3">
    <source>
        <dbReference type="Proteomes" id="UP000321126"/>
    </source>
</evidence>
<dbReference type="Pfam" id="PF21716">
    <property type="entry name" value="dnstrm_HI1420"/>
    <property type="match status" value="1"/>
</dbReference>
<name>A0A5C7C091_SERMA</name>
<dbReference type="GO" id="GO:0003677">
    <property type="term" value="F:DNA binding"/>
    <property type="evidence" value="ECO:0007669"/>
    <property type="project" value="UniProtKB-KW"/>
</dbReference>
<evidence type="ECO:0000259" key="1">
    <source>
        <dbReference type="PROSITE" id="PS50943"/>
    </source>
</evidence>